<comment type="caution">
    <text evidence="2">The sequence shown here is derived from an EMBL/GenBank/DDBJ whole genome shotgun (WGS) entry which is preliminary data.</text>
</comment>
<dbReference type="AlphaFoldDB" id="A0A8H3KUS6"/>
<sequence length="200" mass="22964">MYYRNTPSKQQFHPTLIPHMKTNSFATKQPTMDMNNWDNPIDKIKSEITAFKISLKDAHSKINTLEQENKSLKNQLVKLQTDILNNHKVTIAIKEQNSRVKIKQDQILEQLNSLFQQLGGNKQDYKSNMDDMSDNASQSNYEYSDKTHITRTVYNDGDIVFHEENLDLPPIGRTTQNDPTTSTNFSILQCTAHSLGFGNI</sequence>
<evidence type="ECO:0000256" key="1">
    <source>
        <dbReference type="SAM" id="Coils"/>
    </source>
</evidence>
<dbReference type="Proteomes" id="UP000615446">
    <property type="component" value="Unassembled WGS sequence"/>
</dbReference>
<keyword evidence="1" id="KW-0175">Coiled coil</keyword>
<dbReference type="EMBL" id="BLAL01000012">
    <property type="protein sequence ID" value="GES74621.1"/>
    <property type="molecule type" value="Genomic_DNA"/>
</dbReference>
<proteinExistence type="predicted"/>
<evidence type="ECO:0000313" key="2">
    <source>
        <dbReference type="EMBL" id="GES74621.1"/>
    </source>
</evidence>
<accession>A0A8H3KUS6</accession>
<gene>
    <name evidence="2" type="ORF">RCL2_000209000</name>
</gene>
<organism evidence="2 3">
    <name type="scientific">Rhizophagus clarus</name>
    <dbReference type="NCBI Taxonomy" id="94130"/>
    <lineage>
        <taxon>Eukaryota</taxon>
        <taxon>Fungi</taxon>
        <taxon>Fungi incertae sedis</taxon>
        <taxon>Mucoromycota</taxon>
        <taxon>Glomeromycotina</taxon>
        <taxon>Glomeromycetes</taxon>
        <taxon>Glomerales</taxon>
        <taxon>Glomeraceae</taxon>
        <taxon>Rhizophagus</taxon>
    </lineage>
</organism>
<feature type="coiled-coil region" evidence="1">
    <location>
        <begin position="55"/>
        <end position="82"/>
    </location>
</feature>
<protein>
    <submittedName>
        <fullName evidence="2">Uncharacterized protein</fullName>
    </submittedName>
</protein>
<name>A0A8H3KUS6_9GLOM</name>
<reference evidence="2" key="1">
    <citation type="submission" date="2019-10" db="EMBL/GenBank/DDBJ databases">
        <title>Conservation and host-specific expression of non-tandemly repeated heterogenous ribosome RNA gene in arbuscular mycorrhizal fungi.</title>
        <authorList>
            <person name="Maeda T."/>
            <person name="Kobayashi Y."/>
            <person name="Nakagawa T."/>
            <person name="Ezawa T."/>
            <person name="Yamaguchi K."/>
            <person name="Bino T."/>
            <person name="Nishimoto Y."/>
            <person name="Shigenobu S."/>
            <person name="Kawaguchi M."/>
        </authorList>
    </citation>
    <scope>NUCLEOTIDE SEQUENCE</scope>
    <source>
        <strain evidence="2">HR1</strain>
    </source>
</reference>
<evidence type="ECO:0000313" key="3">
    <source>
        <dbReference type="Proteomes" id="UP000615446"/>
    </source>
</evidence>